<dbReference type="Gene3D" id="3.40.50.300">
    <property type="entry name" value="P-loop containing nucleotide triphosphate hydrolases"/>
    <property type="match status" value="1"/>
</dbReference>
<dbReference type="PROSITE" id="PS50837">
    <property type="entry name" value="NACHT"/>
    <property type="match status" value="1"/>
</dbReference>
<evidence type="ECO:0000313" key="2">
    <source>
        <dbReference type="EMBL" id="MBM2620207.1"/>
    </source>
</evidence>
<dbReference type="PANTHER" id="PTHR46844:SF1">
    <property type="entry name" value="SLR5058 PROTEIN"/>
    <property type="match status" value="1"/>
</dbReference>
<organism evidence="2 3">
    <name type="scientific">Paractinoplanes ovalisporus</name>
    <dbReference type="NCBI Taxonomy" id="2810368"/>
    <lineage>
        <taxon>Bacteria</taxon>
        <taxon>Bacillati</taxon>
        <taxon>Actinomycetota</taxon>
        <taxon>Actinomycetes</taxon>
        <taxon>Micromonosporales</taxon>
        <taxon>Micromonosporaceae</taxon>
        <taxon>Paractinoplanes</taxon>
    </lineage>
</organism>
<protein>
    <submittedName>
        <fullName evidence="2">NACHT domain-containing protein</fullName>
    </submittedName>
</protein>
<evidence type="ECO:0000313" key="3">
    <source>
        <dbReference type="Proteomes" id="UP000632138"/>
    </source>
</evidence>
<keyword evidence="3" id="KW-1185">Reference proteome</keyword>
<dbReference type="Pfam" id="PF05729">
    <property type="entry name" value="NACHT"/>
    <property type="match status" value="1"/>
</dbReference>
<dbReference type="InterPro" id="IPR027417">
    <property type="entry name" value="P-loop_NTPase"/>
</dbReference>
<dbReference type="SUPFAM" id="SSF52540">
    <property type="entry name" value="P-loop containing nucleoside triphosphate hydrolases"/>
    <property type="match status" value="1"/>
</dbReference>
<sequence>MPGIESSLSKAAARVAGHFVSNTRKDAQVRRLRDSARPLMAEETAAGLLDDLSASEAAGVARYMASPEFESVVMNAVIARMHRTAKKREEHASAVREQLRQGLRLATGLPGERLLGLTDVVLDGVQAAAGPTAQRSDLVPEALVAQGHLTALAARTGALLSRITDEAAMHEDFLDMRSQVSQLHAELRMPQSAKARSVPWDSLYVAPAVHHESREDLTVDLDELTEPGRRHVILGDPGAGKSTLAEKLAHDLAADPTGTVVPLLVVLRHFSAALETGERTLAEHLVTVSRDPYNVTLTPDAVDYLLMNGRAVVILDGLDELSDVALRRRVADLVKGFVLRHPLVPVVATSRRVGYAEAPLDPSLFRTCALAPFDRAKAETYARRWFALDEGTPEAERSRLATAFLNESETIEDLRSSPLLLSVLCAMYASDHYIPGNRGEVYERCALMVFEQWDRMRGISRKLGFEGRVRGSVQHLAWTLFTEHTVPEQPRRRVLRIVEDHLVGKGFDEDQAAEVAAEFLDYCAGRAWILAEVGSTPTEPIFGFAHRTFLEYFAAECLVRRAKTPEVVWAELADRVRHSQWEVVSQLAVQLLERNVEDGGDTLLGLALDDLDAATESRERDALVAFAARSLGDVVLSPDMVEQIVDVCVDRALAYGEADRMQMLPSGADFAALEASDFPLHAAMYRCLPDNLPFVHRRLEIRLGELLEAENGVAFLLVSHLDRRMRNENDARAEVWSALKRELQERHGEVFERWRARSPWGRAGDDAAVHEVLDHHGLLPFFTTDVVMSGAGYPWVAYLLIDMDSDPEERRRLPKAVARELRDSLIGRPTPWLPAQRRPGDILPFPIAPIEAAFRDADGEDLATFLVFFLPYLECDERSAREGVAKWLLTSRTTHARTEDVDGHLADYGVPEHVREFLVRWVRRQIFVVEPAN</sequence>
<evidence type="ECO:0000259" key="1">
    <source>
        <dbReference type="PROSITE" id="PS50837"/>
    </source>
</evidence>
<accession>A0ABS2AK33</accession>
<gene>
    <name evidence="2" type="ORF">JIG36_32300</name>
</gene>
<dbReference type="InterPro" id="IPR007111">
    <property type="entry name" value="NACHT_NTPase"/>
</dbReference>
<dbReference type="PANTHER" id="PTHR46844">
    <property type="entry name" value="SLR5058 PROTEIN"/>
    <property type="match status" value="1"/>
</dbReference>
<proteinExistence type="predicted"/>
<comment type="caution">
    <text evidence="2">The sequence shown here is derived from an EMBL/GenBank/DDBJ whole genome shotgun (WGS) entry which is preliminary data.</text>
</comment>
<dbReference type="EMBL" id="JAENHP010000013">
    <property type="protein sequence ID" value="MBM2620207.1"/>
    <property type="molecule type" value="Genomic_DNA"/>
</dbReference>
<dbReference type="Proteomes" id="UP000632138">
    <property type="component" value="Unassembled WGS sequence"/>
</dbReference>
<reference evidence="2 3" key="1">
    <citation type="submission" date="2021-01" db="EMBL/GenBank/DDBJ databases">
        <title>Actinoplanes sp. nov. LDG1-06 isolated from lichen.</title>
        <authorList>
            <person name="Saeng-In P."/>
            <person name="Phongsopitanun W."/>
            <person name="Kanchanasin P."/>
            <person name="Yuki M."/>
            <person name="Kudo T."/>
            <person name="Ohkuma M."/>
            <person name="Tanasupawat S."/>
        </authorList>
    </citation>
    <scope>NUCLEOTIDE SEQUENCE [LARGE SCALE GENOMIC DNA]</scope>
    <source>
        <strain evidence="2 3">LDG1-06</strain>
    </source>
</reference>
<dbReference type="RefSeq" id="WP_203380186.1">
    <property type="nucleotide sequence ID" value="NZ_JAENHP010000013.1"/>
</dbReference>
<feature type="domain" description="NACHT" evidence="1">
    <location>
        <begin position="229"/>
        <end position="351"/>
    </location>
</feature>
<name>A0ABS2AK33_9ACTN</name>